<organism evidence="2 3">
    <name type="scientific">Bartonella ancashensis</name>
    <dbReference type="NCBI Taxonomy" id="1318743"/>
    <lineage>
        <taxon>Bacteria</taxon>
        <taxon>Pseudomonadati</taxon>
        <taxon>Pseudomonadota</taxon>
        <taxon>Alphaproteobacteria</taxon>
        <taxon>Hyphomicrobiales</taxon>
        <taxon>Bartonellaceae</taxon>
        <taxon>Bartonella</taxon>
    </lineage>
</organism>
<evidence type="ECO:0000313" key="3">
    <source>
        <dbReference type="Proteomes" id="UP000057213"/>
    </source>
</evidence>
<evidence type="ECO:0000313" key="1">
    <source>
        <dbReference type="EMBL" id="ALE02897.1"/>
    </source>
</evidence>
<evidence type="ECO:0000313" key="2">
    <source>
        <dbReference type="EMBL" id="ALE03510.1"/>
    </source>
</evidence>
<proteinExistence type="predicted"/>
<dbReference type="KEGG" id="banc:PU02_0696"/>
<dbReference type="PATRIC" id="fig|1318743.3.peg.708"/>
<dbReference type="STRING" id="1318743.PU02_0083"/>
<name>A0A0M5L132_9HYPH</name>
<dbReference type="KEGG" id="banc:PU02_0083"/>
<dbReference type="EMBL" id="CP010401">
    <property type="protein sequence ID" value="ALE02897.1"/>
    <property type="molecule type" value="Genomic_DNA"/>
</dbReference>
<dbReference type="AlphaFoldDB" id="A0A0M5L132"/>
<gene>
    <name evidence="1" type="ORF">PU02_0083</name>
    <name evidence="2" type="ORF">PU02_0696</name>
</gene>
<accession>A0A0M5L132</accession>
<dbReference type="Proteomes" id="UP000057213">
    <property type="component" value="Chromosome"/>
</dbReference>
<reference evidence="2 3" key="1">
    <citation type="journal article" date="2015" name="Genome Announc.">
        <title>Complete Genome Sequence of Bartonella ancashensis Strain 20.00, Isolated from the Blood of a Patient with Verruga Peruana.</title>
        <authorList>
            <person name="Hang J."/>
            <person name="Mullins K.E."/>
            <person name="Clifford R.J."/>
            <person name="Onmus-Leone F."/>
            <person name="Yang Y."/>
            <person name="Jiang J."/>
            <person name="Leguia M."/>
            <person name="Kasper M.R."/>
            <person name="Maguina C."/>
            <person name="Lesho E.P."/>
            <person name="Jarman R.G."/>
            <person name="Richards A.L."/>
            <person name="Blazes D."/>
        </authorList>
    </citation>
    <scope>NUCLEOTIDE SEQUENCE [LARGE SCALE GENOMIC DNA]</scope>
    <source>
        <strain evidence="2 3">20.00</strain>
    </source>
</reference>
<protein>
    <submittedName>
        <fullName evidence="2">Uncharacterized protein</fullName>
    </submittedName>
</protein>
<dbReference type="EMBL" id="CP010401">
    <property type="protein sequence ID" value="ALE03510.1"/>
    <property type="molecule type" value="Genomic_DNA"/>
</dbReference>
<sequence>MKKSLILSTVNFSQLKAERINSIMWSQIWICSNEKKKAFMQKI</sequence>
<keyword evidence="3" id="KW-1185">Reference proteome</keyword>